<organism evidence="1 2">
    <name type="scientific">Rhizophagus irregularis</name>
    <dbReference type="NCBI Taxonomy" id="588596"/>
    <lineage>
        <taxon>Eukaryota</taxon>
        <taxon>Fungi</taxon>
        <taxon>Fungi incertae sedis</taxon>
        <taxon>Mucoromycota</taxon>
        <taxon>Glomeromycotina</taxon>
        <taxon>Glomeromycetes</taxon>
        <taxon>Glomerales</taxon>
        <taxon>Glomeraceae</taxon>
        <taxon>Rhizophagus</taxon>
    </lineage>
</organism>
<dbReference type="VEuPathDB" id="FungiDB:FUN_022275"/>
<reference evidence="1 2" key="1">
    <citation type="submission" date="2016-04" db="EMBL/GenBank/DDBJ databases">
        <title>Genome analyses suggest a sexual origin of heterokaryosis in a supposedly ancient asexual fungus.</title>
        <authorList>
            <person name="Ropars J."/>
            <person name="Sedzielewska K."/>
            <person name="Noel J."/>
            <person name="Charron P."/>
            <person name="Farinelli L."/>
            <person name="Marton T."/>
            <person name="Kruger M."/>
            <person name="Pelin A."/>
            <person name="Brachmann A."/>
            <person name="Corradi N."/>
        </authorList>
    </citation>
    <scope>NUCLEOTIDE SEQUENCE [LARGE SCALE GENOMIC DNA]</scope>
    <source>
        <strain evidence="1 2">C2</strain>
    </source>
</reference>
<dbReference type="EMBL" id="LLXL01000389">
    <property type="protein sequence ID" value="PKK73167.1"/>
    <property type="molecule type" value="Genomic_DNA"/>
</dbReference>
<evidence type="ECO:0000313" key="2">
    <source>
        <dbReference type="Proteomes" id="UP000233469"/>
    </source>
</evidence>
<comment type="caution">
    <text evidence="1">The sequence shown here is derived from an EMBL/GenBank/DDBJ whole genome shotgun (WGS) entry which is preliminary data.</text>
</comment>
<name>A0A2N1NGW1_9GLOM</name>
<protein>
    <submittedName>
        <fullName evidence="1">Uncharacterized protein</fullName>
    </submittedName>
</protein>
<accession>A0A2N1NGW1</accession>
<evidence type="ECO:0000313" key="1">
    <source>
        <dbReference type="EMBL" id="PKK73167.1"/>
    </source>
</evidence>
<reference evidence="1 2" key="2">
    <citation type="submission" date="2017-10" db="EMBL/GenBank/DDBJ databases">
        <title>Extensive intraspecific genome diversity in a model arbuscular mycorrhizal fungus.</title>
        <authorList>
            <person name="Chen E.C.H."/>
            <person name="Morin E."/>
            <person name="Baudet D."/>
            <person name="Noel J."/>
            <person name="Ndikumana S."/>
            <person name="Charron P."/>
            <person name="St-Onge C."/>
            <person name="Giorgi J."/>
            <person name="Grigoriev I.V."/>
            <person name="Roux C."/>
            <person name="Martin F.M."/>
            <person name="Corradi N."/>
        </authorList>
    </citation>
    <scope>NUCLEOTIDE SEQUENCE [LARGE SCALE GENOMIC DNA]</scope>
    <source>
        <strain evidence="1 2">C2</strain>
    </source>
</reference>
<proteinExistence type="predicted"/>
<sequence>MVFEHLFYPDNQRKSQEVIEYQVKFRRSFMDFKSSWNIFCGRFNVVVKETKPDWVLRLLEYNSLQSAEYILGEINKVLEDARIIISGSYIVNLWTIFKFLKPVSVAVRAAIKVTKGFIAYAIVGVAFVAITDLVIGEIQSRELKNVIEVMKKFDEGRIVHLDTARMRIDGINQNIKDGTYIVDGEHIILRGKLMSYHPS</sequence>
<dbReference type="Proteomes" id="UP000233469">
    <property type="component" value="Unassembled WGS sequence"/>
</dbReference>
<dbReference type="AlphaFoldDB" id="A0A2N1NGW1"/>
<gene>
    <name evidence="1" type="ORF">RhiirC2_709825</name>
</gene>